<evidence type="ECO:0000313" key="1">
    <source>
        <dbReference type="EMBL" id="KAK9176796.1"/>
    </source>
</evidence>
<name>A0AAP0QEA0_9ROSI</name>
<evidence type="ECO:0000313" key="2">
    <source>
        <dbReference type="Proteomes" id="UP001428341"/>
    </source>
</evidence>
<dbReference type="EMBL" id="JBCGBO010000025">
    <property type="protein sequence ID" value="KAK9176796.1"/>
    <property type="molecule type" value="Genomic_DNA"/>
</dbReference>
<gene>
    <name evidence="1" type="ORF">WN944_028815</name>
</gene>
<dbReference type="Proteomes" id="UP001428341">
    <property type="component" value="Unassembled WGS sequence"/>
</dbReference>
<comment type="caution">
    <text evidence="1">The sequence shown here is derived from an EMBL/GenBank/DDBJ whole genome shotgun (WGS) entry which is preliminary data.</text>
</comment>
<keyword evidence="2" id="KW-1185">Reference proteome</keyword>
<accession>A0AAP0QEA0</accession>
<sequence>MGVLRKLEHSNGDLVPNSFLRISFSGHCLRAICLHFIERRSQIRRAVVGTGADYWAALYDSGSAATFL</sequence>
<organism evidence="1 2">
    <name type="scientific">Citrus x changshan-huyou</name>
    <dbReference type="NCBI Taxonomy" id="2935761"/>
    <lineage>
        <taxon>Eukaryota</taxon>
        <taxon>Viridiplantae</taxon>
        <taxon>Streptophyta</taxon>
        <taxon>Embryophyta</taxon>
        <taxon>Tracheophyta</taxon>
        <taxon>Spermatophyta</taxon>
        <taxon>Magnoliopsida</taxon>
        <taxon>eudicotyledons</taxon>
        <taxon>Gunneridae</taxon>
        <taxon>Pentapetalae</taxon>
        <taxon>rosids</taxon>
        <taxon>malvids</taxon>
        <taxon>Sapindales</taxon>
        <taxon>Rutaceae</taxon>
        <taxon>Aurantioideae</taxon>
        <taxon>Citrus</taxon>
    </lineage>
</organism>
<proteinExistence type="predicted"/>
<reference evidence="1 2" key="1">
    <citation type="submission" date="2024-05" db="EMBL/GenBank/DDBJ databases">
        <title>Haplotype-resolved chromosome-level genome assembly of Huyou (Citrus changshanensis).</title>
        <authorList>
            <person name="Miao C."/>
            <person name="Chen W."/>
            <person name="Wu Y."/>
            <person name="Wang L."/>
            <person name="Zhao S."/>
            <person name="Grierson D."/>
            <person name="Xu C."/>
            <person name="Chen K."/>
        </authorList>
    </citation>
    <scope>NUCLEOTIDE SEQUENCE [LARGE SCALE GENOMIC DNA]</scope>
    <source>
        <strain evidence="1">01-14</strain>
        <tissue evidence="1">Leaf</tissue>
    </source>
</reference>
<protein>
    <submittedName>
        <fullName evidence="1">Uncharacterized protein</fullName>
    </submittedName>
</protein>
<dbReference type="AlphaFoldDB" id="A0AAP0QEA0"/>